<evidence type="ECO:0000313" key="8">
    <source>
        <dbReference type="EMBL" id="DAZ93214.1"/>
    </source>
</evidence>
<dbReference type="CDD" id="cd13220">
    <property type="entry name" value="PH-GRAM_GRAMDC"/>
    <property type="match status" value="1"/>
</dbReference>
<feature type="transmembrane region" description="Helical" evidence="6">
    <location>
        <begin position="482"/>
        <end position="500"/>
    </location>
</feature>
<name>A0AAV2YJK3_9STRA</name>
<feature type="compositionally biased region" description="Basic and acidic residues" evidence="5">
    <location>
        <begin position="189"/>
        <end position="206"/>
    </location>
</feature>
<evidence type="ECO:0000256" key="2">
    <source>
        <dbReference type="ARBA" id="ARBA00022692"/>
    </source>
</evidence>
<keyword evidence="2 6" id="KW-0812">Transmembrane</keyword>
<dbReference type="PROSITE" id="PS51778">
    <property type="entry name" value="VAST"/>
    <property type="match status" value="1"/>
</dbReference>
<protein>
    <recommendedName>
        <fullName evidence="7">VASt domain-containing protein</fullName>
    </recommendedName>
</protein>
<dbReference type="Proteomes" id="UP001146120">
    <property type="component" value="Unassembled WGS sequence"/>
</dbReference>
<evidence type="ECO:0000256" key="6">
    <source>
        <dbReference type="SAM" id="Phobius"/>
    </source>
</evidence>
<gene>
    <name evidence="8" type="ORF">N0F65_001566</name>
</gene>
<reference evidence="8" key="1">
    <citation type="submission" date="2022-11" db="EMBL/GenBank/DDBJ databases">
        <authorList>
            <person name="Morgan W.R."/>
            <person name="Tartar A."/>
        </authorList>
    </citation>
    <scope>NUCLEOTIDE SEQUENCE</scope>
    <source>
        <strain evidence="8">ARSEF 373</strain>
    </source>
</reference>
<feature type="domain" description="VASt" evidence="7">
    <location>
        <begin position="222"/>
        <end position="397"/>
    </location>
</feature>
<proteinExistence type="predicted"/>
<dbReference type="InterPro" id="IPR031968">
    <property type="entry name" value="VASt"/>
</dbReference>
<dbReference type="PANTHER" id="PTHR47666">
    <property type="entry name" value="PROTEIN VASCULAR ASSOCIATED DEATH 1, CHLOROPLASTIC"/>
    <property type="match status" value="1"/>
</dbReference>
<evidence type="ECO:0000259" key="7">
    <source>
        <dbReference type="PROSITE" id="PS51778"/>
    </source>
</evidence>
<reference evidence="8" key="2">
    <citation type="journal article" date="2023" name="Microbiol Resour">
        <title>Decontamination and Annotation of the Draft Genome Sequence of the Oomycete Lagenidium giganteum ARSEF 373.</title>
        <authorList>
            <person name="Morgan W.R."/>
            <person name="Tartar A."/>
        </authorList>
    </citation>
    <scope>NUCLEOTIDE SEQUENCE</scope>
    <source>
        <strain evidence="8">ARSEF 373</strain>
    </source>
</reference>
<evidence type="ECO:0000256" key="1">
    <source>
        <dbReference type="ARBA" id="ARBA00004167"/>
    </source>
</evidence>
<dbReference type="PANTHER" id="PTHR47666:SF1">
    <property type="entry name" value="PROTEIN VASCULAR ASSOCIATED DEATH 1, CHLOROPLASTIC"/>
    <property type="match status" value="1"/>
</dbReference>
<feature type="region of interest" description="Disordered" evidence="5">
    <location>
        <begin position="1"/>
        <end position="35"/>
    </location>
</feature>
<dbReference type="InterPro" id="IPR011993">
    <property type="entry name" value="PH-like_dom_sf"/>
</dbReference>
<evidence type="ECO:0000313" key="9">
    <source>
        <dbReference type="Proteomes" id="UP001146120"/>
    </source>
</evidence>
<feature type="region of interest" description="Disordered" evidence="5">
    <location>
        <begin position="160"/>
        <end position="206"/>
    </location>
</feature>
<accession>A0AAV2YJK3</accession>
<evidence type="ECO:0000256" key="3">
    <source>
        <dbReference type="ARBA" id="ARBA00022989"/>
    </source>
</evidence>
<dbReference type="AlphaFoldDB" id="A0AAV2YJK3"/>
<sequence length="542" mass="60720">MPAPPNDDEVATKEPCRMPARSPAGSVDLLEEDDDEEDMVRDSLREDVICMIFDLPKSTKFYRYFSCAIASKFAMHGRMYPTSTHVCFYSNVFGRERKILMPYDSIAEIAKTTTMMIQNAIRITTTAGDDYTFTSFWGNNRDRCFSLIVRIRNRALGLTVSPTSSPSISPMSDPPETPSSEIGPLNDDTSPREVESKPLEPEDENRTSIVADVGLAAPKDISMTQVLEETFNVSVDKFLDSFILDGAPFGLDEFNRRIGSTELECDPWTQSTDGEESVGTTRSLSFRVPIEAPIGPKSSMVNALQFLMPGDHGMHIIETSTRLVDIPYGDYFSVEDRWTVVPNRGNPNSCTLLIEMKLEFSKSTFWKSKIEQRAKADNKDKFLKWIAMAKEHLESAVVPTEAQQQRSPAATHKKDLKKQDSRAASPRKHARHAQPMASQPKAVRTGRRQLSIRDVGNSLTEKTTALGVHAQEMMTSVERGPYFWKAFPWFIVVILLSVLLQLKASLIRIEDTLSSTTSELRMLQEQVHLLSQIAAQASSRGT</sequence>
<dbReference type="SMART" id="SM00568">
    <property type="entry name" value="GRAM"/>
    <property type="match status" value="1"/>
</dbReference>
<dbReference type="EMBL" id="DAKRPA010000335">
    <property type="protein sequence ID" value="DAZ93214.1"/>
    <property type="molecule type" value="Genomic_DNA"/>
</dbReference>
<organism evidence="8 9">
    <name type="scientific">Lagenidium giganteum</name>
    <dbReference type="NCBI Taxonomy" id="4803"/>
    <lineage>
        <taxon>Eukaryota</taxon>
        <taxon>Sar</taxon>
        <taxon>Stramenopiles</taxon>
        <taxon>Oomycota</taxon>
        <taxon>Peronosporomycetes</taxon>
        <taxon>Pythiales</taxon>
        <taxon>Pythiaceae</taxon>
    </lineage>
</organism>
<dbReference type="InterPro" id="IPR004182">
    <property type="entry name" value="GRAM"/>
</dbReference>
<comment type="subcellular location">
    <subcellularLocation>
        <location evidence="1">Membrane</location>
        <topology evidence="1">Single-pass membrane protein</topology>
    </subcellularLocation>
</comment>
<dbReference type="GO" id="GO:0016020">
    <property type="term" value="C:membrane"/>
    <property type="evidence" value="ECO:0007669"/>
    <property type="project" value="UniProtKB-SubCell"/>
</dbReference>
<dbReference type="Gene3D" id="2.30.29.30">
    <property type="entry name" value="Pleckstrin-homology domain (PH domain)/Phosphotyrosine-binding domain (PTB)"/>
    <property type="match status" value="1"/>
</dbReference>
<keyword evidence="9" id="KW-1185">Reference proteome</keyword>
<feature type="region of interest" description="Disordered" evidence="5">
    <location>
        <begin position="396"/>
        <end position="447"/>
    </location>
</feature>
<comment type="caution">
    <text evidence="8">The sequence shown here is derived from an EMBL/GenBank/DDBJ whole genome shotgun (WGS) entry which is preliminary data.</text>
</comment>
<evidence type="ECO:0000256" key="5">
    <source>
        <dbReference type="SAM" id="MobiDB-lite"/>
    </source>
</evidence>
<keyword evidence="3 6" id="KW-1133">Transmembrane helix</keyword>
<keyword evidence="4 6" id="KW-0472">Membrane</keyword>
<dbReference type="Pfam" id="PF16016">
    <property type="entry name" value="VASt"/>
    <property type="match status" value="1"/>
</dbReference>
<evidence type="ECO:0000256" key="4">
    <source>
        <dbReference type="ARBA" id="ARBA00023136"/>
    </source>
</evidence>
<dbReference type="Pfam" id="PF02893">
    <property type="entry name" value="GRAM"/>
    <property type="match status" value="1"/>
</dbReference>
<feature type="compositionally biased region" description="Low complexity" evidence="5">
    <location>
        <begin position="161"/>
        <end position="171"/>
    </location>
</feature>